<accession>A0A7X5ZWS9</accession>
<sequence length="160" mass="16273">MVAALLLLGAAPPAACERDLVLAEGTTIRLLTAERLSSKHAATGDMVALTVAEDVKIDGLVAIPAATPAQGQLTEASGTGGLGAAGRLTLRPLYLRLGETIVRLDGQSRRHGSLPVATAVGMATVSGLFGGRTAEIPSGSPLESAVRRTVTLHVTLRDGC</sequence>
<proteinExistence type="predicted"/>
<keyword evidence="2" id="KW-1185">Reference proteome</keyword>
<dbReference type="AlphaFoldDB" id="A0A7X5ZWS9"/>
<evidence type="ECO:0000313" key="2">
    <source>
        <dbReference type="Proteomes" id="UP000564677"/>
    </source>
</evidence>
<organism evidence="1 2">
    <name type="scientific">Sphingomonas leidyi</name>
    <dbReference type="NCBI Taxonomy" id="68569"/>
    <lineage>
        <taxon>Bacteria</taxon>
        <taxon>Pseudomonadati</taxon>
        <taxon>Pseudomonadota</taxon>
        <taxon>Alphaproteobacteria</taxon>
        <taxon>Sphingomonadales</taxon>
        <taxon>Sphingomonadaceae</taxon>
        <taxon>Sphingomonas</taxon>
    </lineage>
</organism>
<dbReference type="Proteomes" id="UP000564677">
    <property type="component" value="Unassembled WGS sequence"/>
</dbReference>
<protein>
    <submittedName>
        <fullName evidence="1">Uncharacterized protein</fullName>
    </submittedName>
</protein>
<evidence type="ECO:0000313" key="1">
    <source>
        <dbReference type="EMBL" id="NIJ66461.1"/>
    </source>
</evidence>
<reference evidence="1 2" key="1">
    <citation type="submission" date="2020-03" db="EMBL/GenBank/DDBJ databases">
        <title>Genomic Encyclopedia of Type Strains, Phase IV (KMG-IV): sequencing the most valuable type-strain genomes for metagenomic binning, comparative biology and taxonomic classification.</title>
        <authorList>
            <person name="Goeker M."/>
        </authorList>
    </citation>
    <scope>NUCLEOTIDE SEQUENCE [LARGE SCALE GENOMIC DNA]</scope>
    <source>
        <strain evidence="1 2">DSM 4733</strain>
    </source>
</reference>
<gene>
    <name evidence="1" type="ORF">FHR20_003434</name>
</gene>
<dbReference type="RefSeq" id="WP_167300796.1">
    <property type="nucleotide sequence ID" value="NZ_JAASQV010000003.1"/>
</dbReference>
<dbReference type="EMBL" id="JAASQV010000003">
    <property type="protein sequence ID" value="NIJ66461.1"/>
    <property type="molecule type" value="Genomic_DNA"/>
</dbReference>
<comment type="caution">
    <text evidence="1">The sequence shown here is derived from an EMBL/GenBank/DDBJ whole genome shotgun (WGS) entry which is preliminary data.</text>
</comment>
<name>A0A7X5ZWS9_9SPHN</name>